<evidence type="ECO:0000313" key="5">
    <source>
        <dbReference type="Proteomes" id="UP001215280"/>
    </source>
</evidence>
<keyword evidence="5" id="KW-1185">Reference proteome</keyword>
<accession>A0AAD7N8B6</accession>
<dbReference type="PANTHER" id="PTHR45712">
    <property type="entry name" value="AGAP008170-PA"/>
    <property type="match status" value="1"/>
</dbReference>
<dbReference type="Proteomes" id="UP001215280">
    <property type="component" value="Unassembled WGS sequence"/>
</dbReference>
<evidence type="ECO:0000259" key="3">
    <source>
        <dbReference type="PROSITE" id="PS50245"/>
    </source>
</evidence>
<dbReference type="InterPro" id="IPR000938">
    <property type="entry name" value="CAP-Gly_domain"/>
</dbReference>
<organism evidence="4 5">
    <name type="scientific">Mycena maculata</name>
    <dbReference type="NCBI Taxonomy" id="230809"/>
    <lineage>
        <taxon>Eukaryota</taxon>
        <taxon>Fungi</taxon>
        <taxon>Dikarya</taxon>
        <taxon>Basidiomycota</taxon>
        <taxon>Agaricomycotina</taxon>
        <taxon>Agaricomycetes</taxon>
        <taxon>Agaricomycetidae</taxon>
        <taxon>Agaricales</taxon>
        <taxon>Marasmiineae</taxon>
        <taxon>Mycenaceae</taxon>
        <taxon>Mycena</taxon>
    </lineage>
</organism>
<gene>
    <name evidence="4" type="ORF">DFH07DRAFT_554161</name>
</gene>
<sequence>MAAVLPTEGTRLSLAGNTGTVRFVGKVDNTSGTWLGVEWDDPKRGKHDGVKDGKRYFTCRIHNAGSFIRPTTAGICYGISFLKALNSKYVELPHGSESQEKVLLGSSNGAIEVEAVDLDKIRGKFANLGRLREVSLDSENVSCYDEPPGTILTTCPNVRGLDLSTSLIPSWDTVALISAELPALQRLSLNRNRLQSPRDPQGMMLAFSSLVELRLNGTLMTWKEMQRVTVAMPVLRIVEMGYNLIEELSSGDPGPRSTVETINLDSNDCHDWVHICDSLLPYTSLERIVLTSNKIANIPPPEISRTLGVKHLSLSFNLLESWSDIDAISAWCPALNTLTLIGNPLFNDPVNARNGRQLAIARIPSLLALDAANISAEERKDSEIFYLSHIAFHGPKSEEERILTHPRYPDLCQKHGRPDDRDTQYQDKLSLRLMDLNMYHCVSPPLSNADPQTINSLIENAQHITLRVLPTMTLRAFRLKVCKTMKYSASRTAISMWLQMQDSSCVPLDSDRDSQDLAWLGVESGSNIIFTKYDK</sequence>
<dbReference type="InterPro" id="IPR032675">
    <property type="entry name" value="LRR_dom_sf"/>
</dbReference>
<dbReference type="GO" id="GO:0005615">
    <property type="term" value="C:extracellular space"/>
    <property type="evidence" value="ECO:0007669"/>
    <property type="project" value="TreeGrafter"/>
</dbReference>
<dbReference type="SUPFAM" id="SSF74924">
    <property type="entry name" value="Cap-Gly domain"/>
    <property type="match status" value="1"/>
</dbReference>
<comment type="caution">
    <text evidence="4">The sequence shown here is derived from an EMBL/GenBank/DDBJ whole genome shotgun (WGS) entry which is preliminary data.</text>
</comment>
<dbReference type="PANTHER" id="PTHR45712:SF28">
    <property type="entry name" value="LEUCINE-RICH REPEAT-CONTAINING PROTEIN 70-LIKE"/>
    <property type="match status" value="1"/>
</dbReference>
<feature type="domain" description="CAP-Gly" evidence="3">
    <location>
        <begin position="25"/>
        <end position="69"/>
    </location>
</feature>
<dbReference type="EMBL" id="JARJLG010000085">
    <property type="protein sequence ID" value="KAJ7749542.1"/>
    <property type="molecule type" value="Genomic_DNA"/>
</dbReference>
<keyword evidence="1" id="KW-0433">Leucine-rich repeat</keyword>
<name>A0AAD7N8B6_9AGAR</name>
<dbReference type="Gene3D" id="3.80.10.10">
    <property type="entry name" value="Ribonuclease Inhibitor"/>
    <property type="match status" value="2"/>
</dbReference>
<protein>
    <recommendedName>
        <fullName evidence="3">CAP-Gly domain-containing protein</fullName>
    </recommendedName>
</protein>
<proteinExistence type="predicted"/>
<evidence type="ECO:0000256" key="1">
    <source>
        <dbReference type="ARBA" id="ARBA00022614"/>
    </source>
</evidence>
<dbReference type="Pfam" id="PF01302">
    <property type="entry name" value="CAP_GLY"/>
    <property type="match status" value="1"/>
</dbReference>
<dbReference type="AlphaFoldDB" id="A0AAD7N8B6"/>
<dbReference type="InterPro" id="IPR050333">
    <property type="entry name" value="SLRP"/>
</dbReference>
<dbReference type="PROSITE" id="PS50245">
    <property type="entry name" value="CAP_GLY_2"/>
    <property type="match status" value="1"/>
</dbReference>
<dbReference type="PROSITE" id="PS00845">
    <property type="entry name" value="CAP_GLY_1"/>
    <property type="match status" value="1"/>
</dbReference>
<dbReference type="SUPFAM" id="SSF52047">
    <property type="entry name" value="RNI-like"/>
    <property type="match status" value="1"/>
</dbReference>
<dbReference type="Gene3D" id="2.30.30.190">
    <property type="entry name" value="CAP Gly-rich-like domain"/>
    <property type="match status" value="1"/>
</dbReference>
<evidence type="ECO:0000256" key="2">
    <source>
        <dbReference type="ARBA" id="ARBA00022737"/>
    </source>
</evidence>
<keyword evidence="2" id="KW-0677">Repeat</keyword>
<reference evidence="4" key="1">
    <citation type="submission" date="2023-03" db="EMBL/GenBank/DDBJ databases">
        <title>Massive genome expansion in bonnet fungi (Mycena s.s.) driven by repeated elements and novel gene families across ecological guilds.</title>
        <authorList>
            <consortium name="Lawrence Berkeley National Laboratory"/>
            <person name="Harder C.B."/>
            <person name="Miyauchi S."/>
            <person name="Viragh M."/>
            <person name="Kuo A."/>
            <person name="Thoen E."/>
            <person name="Andreopoulos B."/>
            <person name="Lu D."/>
            <person name="Skrede I."/>
            <person name="Drula E."/>
            <person name="Henrissat B."/>
            <person name="Morin E."/>
            <person name="Kohler A."/>
            <person name="Barry K."/>
            <person name="LaButti K."/>
            <person name="Morin E."/>
            <person name="Salamov A."/>
            <person name="Lipzen A."/>
            <person name="Mereny Z."/>
            <person name="Hegedus B."/>
            <person name="Baldrian P."/>
            <person name="Stursova M."/>
            <person name="Weitz H."/>
            <person name="Taylor A."/>
            <person name="Grigoriev I.V."/>
            <person name="Nagy L.G."/>
            <person name="Martin F."/>
            <person name="Kauserud H."/>
        </authorList>
    </citation>
    <scope>NUCLEOTIDE SEQUENCE</scope>
    <source>
        <strain evidence="4">CBHHK188m</strain>
    </source>
</reference>
<evidence type="ECO:0000313" key="4">
    <source>
        <dbReference type="EMBL" id="KAJ7749542.1"/>
    </source>
</evidence>
<dbReference type="InterPro" id="IPR036859">
    <property type="entry name" value="CAP-Gly_dom_sf"/>
</dbReference>
<dbReference type="SMART" id="SM01052">
    <property type="entry name" value="CAP_GLY"/>
    <property type="match status" value="1"/>
</dbReference>